<feature type="region of interest" description="Disordered" evidence="1">
    <location>
        <begin position="23"/>
        <end position="69"/>
    </location>
</feature>
<evidence type="ECO:0008006" key="5">
    <source>
        <dbReference type="Google" id="ProtNLM"/>
    </source>
</evidence>
<comment type="caution">
    <text evidence="3">The sequence shown here is derived from an EMBL/GenBank/DDBJ whole genome shotgun (WGS) entry which is preliminary data.</text>
</comment>
<feature type="signal peptide" evidence="2">
    <location>
        <begin position="1"/>
        <end position="22"/>
    </location>
</feature>
<accession>A0A139PIN3</accession>
<organism evidence="3 4">
    <name type="scientific">Streptococcus oralis</name>
    <dbReference type="NCBI Taxonomy" id="1303"/>
    <lineage>
        <taxon>Bacteria</taxon>
        <taxon>Bacillati</taxon>
        <taxon>Bacillota</taxon>
        <taxon>Bacilli</taxon>
        <taxon>Lactobacillales</taxon>
        <taxon>Streptococcaceae</taxon>
        <taxon>Streptococcus</taxon>
    </lineage>
</organism>
<evidence type="ECO:0000313" key="4">
    <source>
        <dbReference type="Proteomes" id="UP000070053"/>
    </source>
</evidence>
<name>A0A139PIN3_STROR</name>
<evidence type="ECO:0000256" key="1">
    <source>
        <dbReference type="SAM" id="MobiDB-lite"/>
    </source>
</evidence>
<feature type="chain" id="PRO_5039069495" description="Lipoprotein" evidence="2">
    <location>
        <begin position="23"/>
        <end position="215"/>
    </location>
</feature>
<dbReference type="PROSITE" id="PS51257">
    <property type="entry name" value="PROKAR_LIPOPROTEIN"/>
    <property type="match status" value="1"/>
</dbReference>
<evidence type="ECO:0000256" key="2">
    <source>
        <dbReference type="SAM" id="SignalP"/>
    </source>
</evidence>
<dbReference type="EMBL" id="LQZP01000345">
    <property type="protein sequence ID" value="KXT90187.1"/>
    <property type="molecule type" value="Genomic_DNA"/>
</dbReference>
<proteinExistence type="predicted"/>
<evidence type="ECO:0000313" key="3">
    <source>
        <dbReference type="EMBL" id="KXT90187.1"/>
    </source>
</evidence>
<dbReference type="Proteomes" id="UP000070053">
    <property type="component" value="Unassembled WGS sequence"/>
</dbReference>
<dbReference type="OrthoDB" id="2889473at2"/>
<protein>
    <recommendedName>
        <fullName evidence="5">Lipoprotein</fullName>
    </recommendedName>
</protein>
<sequence>MENKSLLMAVAVLSLVSLVACSSPKKESSNLPSSESSSASVVKETTESSSKIKEKISDGDQSPEETKRIGSADYGYVNIPSDWKKYEYEEGGDNIQYIDQSGTNAIILNASNREKANVAEGEEFSAEMMAQRFESAMKGKNKVVKVSRSSATVGGNDAIQVNMSLKSGNYTILWAFKKDDKVYMISCVCDEKTIAQLTTYVKETWSFDGTGAVSD</sequence>
<feature type="compositionally biased region" description="Low complexity" evidence="1">
    <location>
        <begin position="23"/>
        <end position="43"/>
    </location>
</feature>
<dbReference type="PATRIC" id="fig|1303.81.peg.1730"/>
<keyword evidence="2" id="KW-0732">Signal</keyword>
<dbReference type="RefSeq" id="WP_061454327.1">
    <property type="nucleotide sequence ID" value="NZ_JAKUWC010000015.1"/>
</dbReference>
<reference evidence="3 4" key="1">
    <citation type="submission" date="2016-01" db="EMBL/GenBank/DDBJ databases">
        <title>Highly variable Streptococcus oralis are common among viridans streptococci isolated from primates.</title>
        <authorList>
            <person name="Denapaite D."/>
            <person name="Rieger M."/>
            <person name="Koendgen S."/>
            <person name="Brueckner R."/>
            <person name="Ochigava I."/>
            <person name="Kappeler P."/>
            <person name="Maetz-Rensing K."/>
            <person name="Leendertz F."/>
            <person name="Hakenbeck R."/>
        </authorList>
    </citation>
    <scope>NUCLEOTIDE SEQUENCE [LARGE SCALE GENOMIC DNA]</scope>
    <source>
        <strain evidence="3 4">DD21</strain>
    </source>
</reference>
<gene>
    <name evidence="3" type="ORF">SORDD21_01414</name>
</gene>
<dbReference type="AlphaFoldDB" id="A0A139PIN3"/>
<feature type="compositionally biased region" description="Basic and acidic residues" evidence="1">
    <location>
        <begin position="44"/>
        <end position="69"/>
    </location>
</feature>